<comment type="caution">
    <text evidence="2">The sequence shown here is derived from an EMBL/GenBank/DDBJ whole genome shotgun (WGS) entry which is preliminary data.</text>
</comment>
<protein>
    <submittedName>
        <fullName evidence="2">Uncharacterized protein</fullName>
    </submittedName>
</protein>
<reference evidence="2" key="1">
    <citation type="submission" date="2020-05" db="EMBL/GenBank/DDBJ databases">
        <title>WGS assembly of Panicum virgatum.</title>
        <authorList>
            <person name="Lovell J.T."/>
            <person name="Jenkins J."/>
            <person name="Shu S."/>
            <person name="Juenger T.E."/>
            <person name="Schmutz J."/>
        </authorList>
    </citation>
    <scope>NUCLEOTIDE SEQUENCE</scope>
    <source>
        <strain evidence="2">AP13</strain>
    </source>
</reference>
<feature type="region of interest" description="Disordered" evidence="1">
    <location>
        <begin position="76"/>
        <end position="95"/>
    </location>
</feature>
<dbReference type="Proteomes" id="UP000823388">
    <property type="component" value="Chromosome 9K"/>
</dbReference>
<sequence length="112" mass="11352">MHIRPDAGLAPMRQTAARRSPPAGAPTSNGAGTGAVVALAAVDEAATAGGAQVPVAPYIKRHRSHIVRVDVRLRCPTPRPVGTAPHRGTWSTASAPTLCHSPSCGLAAAQHG</sequence>
<gene>
    <name evidence="2" type="ORF">PVAP13_9KG278126</name>
</gene>
<evidence type="ECO:0000256" key="1">
    <source>
        <dbReference type="SAM" id="MobiDB-lite"/>
    </source>
</evidence>
<accession>A0A8T0NPJ7</accession>
<name>A0A8T0NPJ7_PANVG</name>
<feature type="region of interest" description="Disordered" evidence="1">
    <location>
        <begin position="1"/>
        <end position="32"/>
    </location>
</feature>
<dbReference type="AlphaFoldDB" id="A0A8T0NPJ7"/>
<keyword evidence="3" id="KW-1185">Reference proteome</keyword>
<evidence type="ECO:0000313" key="3">
    <source>
        <dbReference type="Proteomes" id="UP000823388"/>
    </source>
</evidence>
<organism evidence="2 3">
    <name type="scientific">Panicum virgatum</name>
    <name type="common">Blackwell switchgrass</name>
    <dbReference type="NCBI Taxonomy" id="38727"/>
    <lineage>
        <taxon>Eukaryota</taxon>
        <taxon>Viridiplantae</taxon>
        <taxon>Streptophyta</taxon>
        <taxon>Embryophyta</taxon>
        <taxon>Tracheophyta</taxon>
        <taxon>Spermatophyta</taxon>
        <taxon>Magnoliopsida</taxon>
        <taxon>Liliopsida</taxon>
        <taxon>Poales</taxon>
        <taxon>Poaceae</taxon>
        <taxon>PACMAD clade</taxon>
        <taxon>Panicoideae</taxon>
        <taxon>Panicodae</taxon>
        <taxon>Paniceae</taxon>
        <taxon>Panicinae</taxon>
        <taxon>Panicum</taxon>
        <taxon>Panicum sect. Hiantes</taxon>
    </lineage>
</organism>
<proteinExistence type="predicted"/>
<dbReference type="EMBL" id="CM029053">
    <property type="protein sequence ID" value="KAG2549962.1"/>
    <property type="molecule type" value="Genomic_DNA"/>
</dbReference>
<evidence type="ECO:0000313" key="2">
    <source>
        <dbReference type="EMBL" id="KAG2549962.1"/>
    </source>
</evidence>